<dbReference type="Proteomes" id="UP000006319">
    <property type="component" value="Unassembled WGS sequence"/>
</dbReference>
<feature type="non-terminal residue" evidence="1">
    <location>
        <position position="1"/>
    </location>
</feature>
<keyword evidence="2" id="KW-1185">Reference proteome</keyword>
<dbReference type="RefSeq" id="XP_004228246.1">
    <property type="nucleotide sequence ID" value="XM_004228198.1"/>
</dbReference>
<evidence type="ECO:0008006" key="3">
    <source>
        <dbReference type="Google" id="ProtNLM"/>
    </source>
</evidence>
<dbReference type="VEuPathDB" id="PlasmoDB:PCYB_007770"/>
<gene>
    <name evidence="1" type="ORF">PCYB_007770</name>
</gene>
<evidence type="ECO:0000313" key="1">
    <source>
        <dbReference type="EMBL" id="GAB70028.1"/>
    </source>
</evidence>
<dbReference type="KEGG" id="pcy:PCYB_007770"/>
<dbReference type="OrthoDB" id="389398at2759"/>
<proteinExistence type="predicted"/>
<protein>
    <recommendedName>
        <fullName evidence="3">CYIR protein</fullName>
    </recommendedName>
</protein>
<name>K6UP31_PLACD</name>
<dbReference type="OMA" id="CKSELTD"/>
<sequence>YYNYDDYYFLNKIFEIYLDTQDISSVNTDNAIIKSIDSNIKISFINLCATIKDYLLRSRINPLSGVTNPCNYINYYLRKELRKSDYSDKDGTFNNFKEYFKLDDEIKNNSCISQMEYIDNVTFEKMNKLYGLYDAYKNFCYNKYFILVQENCIALSEVINRYNDIINNNEYANSIYLYKELKNIKRLIERDRLFYSGKCDSILSKFTSPEGDALECEKII</sequence>
<dbReference type="EMBL" id="DF158550">
    <property type="protein sequence ID" value="GAB70028.1"/>
    <property type="molecule type" value="Genomic_DNA"/>
</dbReference>
<evidence type="ECO:0000313" key="2">
    <source>
        <dbReference type="Proteomes" id="UP000006319"/>
    </source>
</evidence>
<dbReference type="GeneID" id="14696570"/>
<dbReference type="AlphaFoldDB" id="K6UP31"/>
<organism evidence="1 2">
    <name type="scientific">Plasmodium cynomolgi (strain B)</name>
    <dbReference type="NCBI Taxonomy" id="1120755"/>
    <lineage>
        <taxon>Eukaryota</taxon>
        <taxon>Sar</taxon>
        <taxon>Alveolata</taxon>
        <taxon>Apicomplexa</taxon>
        <taxon>Aconoidasida</taxon>
        <taxon>Haemosporida</taxon>
        <taxon>Plasmodiidae</taxon>
        <taxon>Plasmodium</taxon>
        <taxon>Plasmodium (Plasmodium)</taxon>
    </lineage>
</organism>
<reference evidence="1 2" key="1">
    <citation type="journal article" date="2012" name="Nat. Genet.">
        <title>Plasmodium cynomolgi genome sequences provide insight into Plasmodium vivax and the monkey malaria clade.</title>
        <authorList>
            <person name="Tachibana S."/>
            <person name="Sullivan S.A."/>
            <person name="Kawai S."/>
            <person name="Nakamura S."/>
            <person name="Kim H.R."/>
            <person name="Goto N."/>
            <person name="Arisue N."/>
            <person name="Palacpac N.M.Q."/>
            <person name="Honma H."/>
            <person name="Yagi M."/>
            <person name="Tougan T."/>
            <person name="Katakai Y."/>
            <person name="Kaneko O."/>
            <person name="Mita T."/>
            <person name="Kita K."/>
            <person name="Yasutomi Y."/>
            <person name="Sutton P.L."/>
            <person name="Shakhbatyan R."/>
            <person name="Horii T."/>
            <person name="Yasunaga T."/>
            <person name="Barnwell J.W."/>
            <person name="Escalante A.A."/>
            <person name="Carlton J.M."/>
            <person name="Tanabe K."/>
        </authorList>
    </citation>
    <scope>NUCLEOTIDE SEQUENCE [LARGE SCALE GENOMIC DNA]</scope>
    <source>
        <strain evidence="1 2">B</strain>
    </source>
</reference>
<accession>K6UP31</accession>